<evidence type="ECO:0000313" key="11">
    <source>
        <dbReference type="Proteomes" id="UP000005017"/>
    </source>
</evidence>
<dbReference type="EMBL" id="ADFR01000003">
    <property type="protein sequence ID" value="EFC05966.1"/>
    <property type="molecule type" value="Genomic_DNA"/>
</dbReference>
<dbReference type="Gene3D" id="2.60.200.40">
    <property type="match status" value="1"/>
</dbReference>
<comment type="cofactor">
    <cofactor evidence="1">
        <name>Mg(2+)</name>
        <dbReference type="ChEBI" id="CHEBI:18420"/>
    </cofactor>
</comment>
<dbReference type="InterPro" id="IPR050187">
    <property type="entry name" value="Lipid_Phosphate_FormReg"/>
</dbReference>
<sequence>MYYVIVNPGSGSYRNKTWLYVKGEFQKRGILYQAFFSTKNRDVNDILKSLQHGQVIDVIIIGGDGSMNLAVNAIQDFSKVRLGYIPSGSGNDFGRGMGITRDITIALESILKKGYREVDVPMIHILQGDKPQRRRFLISCGIGYDALACYHVSKSRWKARLNKVGMGHLVYLAYGALSMFEYQPFSLRDEKEDVAFIAVMNQPYEGGGFLFSPKASAQDGLLDFVKISEIKRFRMVGLIPSAREGKHVETPYVHIEQHSYQSFEFDQPVYLHVDGETLGKAVRVEFSILKDKMILLNN</sequence>
<evidence type="ECO:0000256" key="5">
    <source>
        <dbReference type="ARBA" id="ARBA00022777"/>
    </source>
</evidence>
<dbReference type="PANTHER" id="PTHR12358:SF54">
    <property type="entry name" value="SPHINGOSINE KINASE RELATED PROTEIN"/>
    <property type="match status" value="1"/>
</dbReference>
<comment type="caution">
    <text evidence="10">The sequence shown here is derived from an EMBL/GenBank/DDBJ whole genome shotgun (WGS) entry which is preliminary data.</text>
</comment>
<comment type="similarity">
    <text evidence="2">Belongs to the diacylglycerol/lipid kinase family.</text>
</comment>
<dbReference type="InterPro" id="IPR016064">
    <property type="entry name" value="NAD/diacylglycerol_kinase_sf"/>
</dbReference>
<keyword evidence="4" id="KW-0547">Nucleotide-binding</keyword>
<dbReference type="RefSeq" id="WP_006626915.1">
    <property type="nucleotide sequence ID" value="NZ_ADFR01000003.1"/>
</dbReference>
<dbReference type="Gene3D" id="3.40.50.10330">
    <property type="entry name" value="Probable inorganic polyphosphate/atp-NAD kinase, domain 1"/>
    <property type="match status" value="1"/>
</dbReference>
<keyword evidence="7" id="KW-0443">Lipid metabolism</keyword>
<feature type="domain" description="DAGKc" evidence="9">
    <location>
        <begin position="1"/>
        <end position="127"/>
    </location>
</feature>
<dbReference type="Proteomes" id="UP000005017">
    <property type="component" value="Unassembled WGS sequence"/>
</dbReference>
<keyword evidence="3 10" id="KW-0808">Transferase</keyword>
<evidence type="ECO:0000256" key="8">
    <source>
        <dbReference type="ARBA" id="ARBA00023264"/>
    </source>
</evidence>
<evidence type="ECO:0000256" key="6">
    <source>
        <dbReference type="ARBA" id="ARBA00022840"/>
    </source>
</evidence>
<dbReference type="GO" id="GO:0008654">
    <property type="term" value="P:phospholipid biosynthetic process"/>
    <property type="evidence" value="ECO:0007669"/>
    <property type="project" value="UniProtKB-KW"/>
</dbReference>
<reference evidence="11" key="1">
    <citation type="submission" date="2009-12" db="EMBL/GenBank/DDBJ databases">
        <title>Sequence of Clostridiales genomosp. BVAB3 str. UPII9-5.</title>
        <authorList>
            <person name="Madupu R."/>
            <person name="Durkin A.S."/>
            <person name="Torralba M."/>
            <person name="Methe B."/>
            <person name="Sutton G.G."/>
            <person name="Strausberg R.L."/>
            <person name="Nelson K.E."/>
        </authorList>
    </citation>
    <scope>NUCLEOTIDE SEQUENCE [LARGE SCALE GENOMIC DNA]</scope>
    <source>
        <strain evidence="11">W1219</strain>
    </source>
</reference>
<evidence type="ECO:0000256" key="1">
    <source>
        <dbReference type="ARBA" id="ARBA00001946"/>
    </source>
</evidence>
<evidence type="ECO:0000256" key="7">
    <source>
        <dbReference type="ARBA" id="ARBA00023209"/>
    </source>
</evidence>
<keyword evidence="7" id="KW-0594">Phospholipid biosynthesis</keyword>
<organism evidence="10 11">
    <name type="scientific">Bulleidia extructa W1219</name>
    <dbReference type="NCBI Taxonomy" id="679192"/>
    <lineage>
        <taxon>Bacteria</taxon>
        <taxon>Bacillati</taxon>
        <taxon>Bacillota</taxon>
        <taxon>Erysipelotrichia</taxon>
        <taxon>Erysipelotrichales</taxon>
        <taxon>Erysipelotrichaceae</taxon>
        <taxon>Bulleidia</taxon>
    </lineage>
</organism>
<name>D2MNE4_9FIRM</name>
<evidence type="ECO:0000256" key="3">
    <source>
        <dbReference type="ARBA" id="ARBA00022679"/>
    </source>
</evidence>
<dbReference type="GO" id="GO:0005524">
    <property type="term" value="F:ATP binding"/>
    <property type="evidence" value="ECO:0007669"/>
    <property type="project" value="UniProtKB-KW"/>
</dbReference>
<dbReference type="OrthoDB" id="9786026at2"/>
<evidence type="ECO:0000313" key="10">
    <source>
        <dbReference type="EMBL" id="EFC05966.1"/>
    </source>
</evidence>
<dbReference type="InterPro" id="IPR045540">
    <property type="entry name" value="YegS/DAGK_C"/>
</dbReference>
<accession>D2MNE4</accession>
<dbReference type="SUPFAM" id="SSF111331">
    <property type="entry name" value="NAD kinase/diacylglycerol kinase-like"/>
    <property type="match status" value="1"/>
</dbReference>
<keyword evidence="7" id="KW-0444">Lipid biosynthesis</keyword>
<dbReference type="EC" id="2.7.1.-" evidence="10"/>
<keyword evidence="6" id="KW-0067">ATP-binding</keyword>
<dbReference type="InterPro" id="IPR017438">
    <property type="entry name" value="ATP-NAD_kinase_N"/>
</dbReference>
<protein>
    <submittedName>
        <fullName evidence="10">Lipid kinase, YegS/Rv2252/BmrU family</fullName>
        <ecNumber evidence="10">2.7.1.-</ecNumber>
    </submittedName>
</protein>
<keyword evidence="5 10" id="KW-0418">Kinase</keyword>
<dbReference type="STRING" id="679192.HMPREF9013_0168"/>
<gene>
    <name evidence="10" type="ORF">HMPREF9013_0168</name>
</gene>
<evidence type="ECO:0000259" key="9">
    <source>
        <dbReference type="PROSITE" id="PS50146"/>
    </source>
</evidence>
<dbReference type="PROSITE" id="PS50146">
    <property type="entry name" value="DAGK"/>
    <property type="match status" value="1"/>
</dbReference>
<evidence type="ECO:0000256" key="4">
    <source>
        <dbReference type="ARBA" id="ARBA00022741"/>
    </source>
</evidence>
<dbReference type="InterPro" id="IPR001206">
    <property type="entry name" value="Diacylglycerol_kinase_cat_dom"/>
</dbReference>
<dbReference type="Pfam" id="PF19279">
    <property type="entry name" value="YegS_C"/>
    <property type="match status" value="1"/>
</dbReference>
<dbReference type="GO" id="GO:0016301">
    <property type="term" value="F:kinase activity"/>
    <property type="evidence" value="ECO:0007669"/>
    <property type="project" value="UniProtKB-KW"/>
</dbReference>
<dbReference type="PANTHER" id="PTHR12358">
    <property type="entry name" value="SPHINGOSINE KINASE"/>
    <property type="match status" value="1"/>
</dbReference>
<dbReference type="AlphaFoldDB" id="D2MNE4"/>
<dbReference type="Pfam" id="PF00781">
    <property type="entry name" value="DAGK_cat"/>
    <property type="match status" value="1"/>
</dbReference>
<proteinExistence type="inferred from homology"/>
<keyword evidence="8" id="KW-1208">Phospholipid metabolism</keyword>
<evidence type="ECO:0000256" key="2">
    <source>
        <dbReference type="ARBA" id="ARBA00005983"/>
    </source>
</evidence>
<keyword evidence="11" id="KW-1185">Reference proteome</keyword>
<dbReference type="eggNOG" id="COG1597">
    <property type="taxonomic scope" value="Bacteria"/>
</dbReference>